<comment type="subunit">
    <text evidence="4">Homodimer.</text>
</comment>
<evidence type="ECO:0000256" key="4">
    <source>
        <dbReference type="ARBA" id="ARBA00011738"/>
    </source>
</evidence>
<organism evidence="12 13">
    <name type="scientific">Bythopirellula goksoeyrii</name>
    <dbReference type="NCBI Taxonomy" id="1400387"/>
    <lineage>
        <taxon>Bacteria</taxon>
        <taxon>Pseudomonadati</taxon>
        <taxon>Planctomycetota</taxon>
        <taxon>Planctomycetia</taxon>
        <taxon>Pirellulales</taxon>
        <taxon>Lacipirellulaceae</taxon>
        <taxon>Bythopirellula</taxon>
    </lineage>
</organism>
<dbReference type="GO" id="GO:0005506">
    <property type="term" value="F:iron ion binding"/>
    <property type="evidence" value="ECO:0007669"/>
    <property type="project" value="UniProtKB-ARBA"/>
</dbReference>
<feature type="region of interest" description="Disordered" evidence="11">
    <location>
        <begin position="276"/>
        <end position="297"/>
    </location>
</feature>
<dbReference type="KEGG" id="bgok:Pr1d_47710"/>
<comment type="similarity">
    <text evidence="3">Belongs to the PhyH family. EctD subfamily.</text>
</comment>
<dbReference type="AlphaFoldDB" id="A0A5B9QK52"/>
<keyword evidence="5" id="KW-0479">Metal-binding</keyword>
<evidence type="ECO:0000313" key="12">
    <source>
        <dbReference type="EMBL" id="QEG37426.1"/>
    </source>
</evidence>
<protein>
    <recommendedName>
        <fullName evidence="10">Ectoine hydroxylase</fullName>
        <ecNumber evidence="10">1.14.11.55</ecNumber>
    </recommendedName>
</protein>
<comment type="function">
    <text evidence="2">Involved in the biosynthesis of 5-hydroxyectoine, called compatible solute, which helps organisms to survive extreme osmotic stress by acting as a highly soluble organic osmolyte. Catalyzes the 2-oxoglutarate-dependent selective hydroxylation of L-ectoine to yield (4S,5S)-5-hydroxyectoine.</text>
</comment>
<evidence type="ECO:0000313" key="13">
    <source>
        <dbReference type="Proteomes" id="UP000323917"/>
    </source>
</evidence>
<keyword evidence="13" id="KW-1185">Reference proteome</keyword>
<evidence type="ECO:0000256" key="5">
    <source>
        <dbReference type="ARBA" id="ARBA00022723"/>
    </source>
</evidence>
<evidence type="ECO:0000256" key="6">
    <source>
        <dbReference type="ARBA" id="ARBA00022964"/>
    </source>
</evidence>
<keyword evidence="8" id="KW-0408">Iron</keyword>
<dbReference type="OrthoDB" id="9791262at2"/>
<keyword evidence="7" id="KW-0560">Oxidoreductase</keyword>
<evidence type="ECO:0000256" key="3">
    <source>
        <dbReference type="ARBA" id="ARBA00007851"/>
    </source>
</evidence>
<proteinExistence type="inferred from homology"/>
<dbReference type="InterPro" id="IPR008775">
    <property type="entry name" value="Phytyl_CoA_dOase-like"/>
</dbReference>
<keyword evidence="6 12" id="KW-0223">Dioxygenase</keyword>
<evidence type="ECO:0000256" key="9">
    <source>
        <dbReference type="ARBA" id="ARBA00049228"/>
    </source>
</evidence>
<evidence type="ECO:0000256" key="11">
    <source>
        <dbReference type="SAM" id="MobiDB-lite"/>
    </source>
</evidence>
<dbReference type="PANTHER" id="PTHR20883">
    <property type="entry name" value="PHYTANOYL-COA DIOXYGENASE DOMAIN CONTAINING 1"/>
    <property type="match status" value="1"/>
</dbReference>
<reference evidence="12 13" key="1">
    <citation type="submission" date="2019-08" db="EMBL/GenBank/DDBJ databases">
        <title>Deep-cultivation of Planctomycetes and their phenomic and genomic characterization uncovers novel biology.</title>
        <authorList>
            <person name="Wiegand S."/>
            <person name="Jogler M."/>
            <person name="Boedeker C."/>
            <person name="Pinto D."/>
            <person name="Vollmers J."/>
            <person name="Rivas-Marin E."/>
            <person name="Kohn T."/>
            <person name="Peeters S.H."/>
            <person name="Heuer A."/>
            <person name="Rast P."/>
            <person name="Oberbeckmann S."/>
            <person name="Bunk B."/>
            <person name="Jeske O."/>
            <person name="Meyerdierks A."/>
            <person name="Storesund J.E."/>
            <person name="Kallscheuer N."/>
            <person name="Luecker S."/>
            <person name="Lage O.M."/>
            <person name="Pohl T."/>
            <person name="Merkel B.J."/>
            <person name="Hornburger P."/>
            <person name="Mueller R.-W."/>
            <person name="Bruemmer F."/>
            <person name="Labrenz M."/>
            <person name="Spormann A.M."/>
            <person name="Op den Camp H."/>
            <person name="Overmann J."/>
            <person name="Amann R."/>
            <person name="Jetten M.S.M."/>
            <person name="Mascher T."/>
            <person name="Medema M.H."/>
            <person name="Devos D.P."/>
            <person name="Kaster A.-K."/>
            <person name="Ovreas L."/>
            <person name="Rohde M."/>
            <person name="Galperin M.Y."/>
            <person name="Jogler C."/>
        </authorList>
    </citation>
    <scope>NUCLEOTIDE SEQUENCE [LARGE SCALE GENOMIC DNA]</scope>
    <source>
        <strain evidence="12 13">Pr1d</strain>
    </source>
</reference>
<evidence type="ECO:0000256" key="2">
    <source>
        <dbReference type="ARBA" id="ARBA00004063"/>
    </source>
</evidence>
<dbReference type="NCBIfam" id="TIGR02408">
    <property type="entry name" value="ectoine_ThpD"/>
    <property type="match status" value="1"/>
</dbReference>
<dbReference type="EC" id="1.14.11.55" evidence="10"/>
<evidence type="ECO:0000256" key="1">
    <source>
        <dbReference type="ARBA" id="ARBA00001954"/>
    </source>
</evidence>
<comment type="catalytic activity">
    <reaction evidence="9">
        <text>L-ectoine + 2-oxoglutarate + O2 = 5-hydroxyectoine + succinate + CO2</text>
        <dbReference type="Rhea" id="RHEA:45740"/>
        <dbReference type="ChEBI" id="CHEBI:15379"/>
        <dbReference type="ChEBI" id="CHEBI:16526"/>
        <dbReference type="ChEBI" id="CHEBI:16810"/>
        <dbReference type="ChEBI" id="CHEBI:30031"/>
        <dbReference type="ChEBI" id="CHEBI:58515"/>
        <dbReference type="ChEBI" id="CHEBI:85413"/>
        <dbReference type="EC" id="1.14.11.55"/>
    </reaction>
</comment>
<dbReference type="Proteomes" id="UP000323917">
    <property type="component" value="Chromosome"/>
</dbReference>
<dbReference type="RefSeq" id="WP_148075670.1">
    <property type="nucleotide sequence ID" value="NZ_CP042913.1"/>
</dbReference>
<evidence type="ECO:0000256" key="8">
    <source>
        <dbReference type="ARBA" id="ARBA00023004"/>
    </source>
</evidence>
<dbReference type="Gene3D" id="2.60.120.620">
    <property type="entry name" value="q2cbj1_9rhob like domain"/>
    <property type="match status" value="1"/>
</dbReference>
<dbReference type="GO" id="GO:0016706">
    <property type="term" value="F:2-oxoglutarate-dependent dioxygenase activity"/>
    <property type="evidence" value="ECO:0007669"/>
    <property type="project" value="InterPro"/>
</dbReference>
<dbReference type="SUPFAM" id="SSF51197">
    <property type="entry name" value="Clavaminate synthase-like"/>
    <property type="match status" value="1"/>
</dbReference>
<sequence>MTTSIAIADPYHSRQGSFWECVEREDPVVWGKADGPLSTSKLDQYHENGFYFDQDLFSATESSELLAEANRLADLADPADAEVVVEPNNRAVRSVFRVHQKSDLFRSICCDPRIVKVARQFLGGDVYLHQTRVNFKPGFNGKEFFWHSDFETWHVEDGMPRMRAVSVSIALTENNEFNGPLMVVPGSHHWFVRCVGETPEKHFEQSLKKQEYGVPDQEALQMLVDKGGIQAPKGEAGSAIFFECNLMHGSSGNLSPYPRSNLFMVFNSVENAVQEPFGNRPPRPEFLAERDFTPLEG</sequence>
<feature type="compositionally biased region" description="Basic and acidic residues" evidence="11">
    <location>
        <begin position="282"/>
        <end position="297"/>
    </location>
</feature>
<gene>
    <name evidence="12" type="ORF">Pr1d_47710</name>
</gene>
<dbReference type="EMBL" id="CP042913">
    <property type="protein sequence ID" value="QEG37426.1"/>
    <property type="molecule type" value="Genomic_DNA"/>
</dbReference>
<accession>A0A5B9QK52</accession>
<evidence type="ECO:0000256" key="10">
    <source>
        <dbReference type="NCBIfam" id="TIGR02408"/>
    </source>
</evidence>
<name>A0A5B9QK52_9BACT</name>
<comment type="cofactor">
    <cofactor evidence="1">
        <name>Fe(2+)</name>
        <dbReference type="ChEBI" id="CHEBI:29033"/>
    </cofactor>
</comment>
<dbReference type="PANTHER" id="PTHR20883:SF48">
    <property type="entry name" value="ECTOINE DIOXYGENASE"/>
    <property type="match status" value="1"/>
</dbReference>
<evidence type="ECO:0000256" key="7">
    <source>
        <dbReference type="ARBA" id="ARBA00023002"/>
    </source>
</evidence>
<dbReference type="InterPro" id="IPR012774">
    <property type="entry name" value="EctD"/>
</dbReference>
<dbReference type="Pfam" id="PF05721">
    <property type="entry name" value="PhyH"/>
    <property type="match status" value="1"/>
</dbReference>